<keyword evidence="3" id="KW-1185">Reference proteome</keyword>
<accession>A0A4Q2U5D5</accession>
<gene>
    <name evidence="2" type="ORF">D3273_11660</name>
</gene>
<dbReference type="OrthoDB" id="8457197at2"/>
<reference evidence="2 3" key="1">
    <citation type="submission" date="2018-12" db="EMBL/GenBank/DDBJ databases">
        <authorList>
            <person name="Grouzdev D.S."/>
            <person name="Krutkina M.S."/>
        </authorList>
    </citation>
    <scope>NUCLEOTIDE SEQUENCE [LARGE SCALE GENOMIC DNA]</scope>
    <source>
        <strain evidence="2 3">RmlP026</strain>
    </source>
</reference>
<dbReference type="EMBL" id="QYBB01000011">
    <property type="protein sequence ID" value="RYC31783.1"/>
    <property type="molecule type" value="Genomic_DNA"/>
</dbReference>
<dbReference type="RefSeq" id="WP_129226685.1">
    <property type="nucleotide sequence ID" value="NZ_QYBB01000011.1"/>
</dbReference>
<sequence>MVLLALFGLEGEAAAATPAIQPRAPVARSADPAAPRPSGPANPELDQSSRNVVARARMLECGHQWSNLKRAGTASGTWKDFSRGCLAQR</sequence>
<feature type="compositionally biased region" description="Low complexity" evidence="1">
    <location>
        <begin position="18"/>
        <end position="33"/>
    </location>
</feature>
<name>A0A4Q2U5D5_9HYPH</name>
<comment type="caution">
    <text evidence="2">The sequence shown here is derived from an EMBL/GenBank/DDBJ whole genome shotgun (WGS) entry which is preliminary data.</text>
</comment>
<evidence type="ECO:0000313" key="2">
    <source>
        <dbReference type="EMBL" id="RYC31783.1"/>
    </source>
</evidence>
<evidence type="ECO:0000313" key="3">
    <source>
        <dbReference type="Proteomes" id="UP000290759"/>
    </source>
</evidence>
<feature type="region of interest" description="Disordered" evidence="1">
    <location>
        <begin position="18"/>
        <end position="50"/>
    </location>
</feature>
<dbReference type="Proteomes" id="UP000290759">
    <property type="component" value="Unassembled WGS sequence"/>
</dbReference>
<evidence type="ECO:0000256" key="1">
    <source>
        <dbReference type="SAM" id="MobiDB-lite"/>
    </source>
</evidence>
<organism evidence="2 3">
    <name type="scientific">Lichenibacterium minor</name>
    <dbReference type="NCBI Taxonomy" id="2316528"/>
    <lineage>
        <taxon>Bacteria</taxon>
        <taxon>Pseudomonadati</taxon>
        <taxon>Pseudomonadota</taxon>
        <taxon>Alphaproteobacteria</taxon>
        <taxon>Hyphomicrobiales</taxon>
        <taxon>Lichenihabitantaceae</taxon>
        <taxon>Lichenibacterium</taxon>
    </lineage>
</organism>
<protein>
    <submittedName>
        <fullName evidence="2">Uncharacterized protein</fullName>
    </submittedName>
</protein>
<dbReference type="AlphaFoldDB" id="A0A4Q2U5D5"/>
<reference evidence="2 3" key="2">
    <citation type="submission" date="2019-02" db="EMBL/GenBank/DDBJ databases">
        <title>'Lichenibacterium ramalinii' gen. nov. sp. nov., 'Lichenibacterium minor' gen. nov. sp. nov.</title>
        <authorList>
            <person name="Pankratov T."/>
        </authorList>
    </citation>
    <scope>NUCLEOTIDE SEQUENCE [LARGE SCALE GENOMIC DNA]</scope>
    <source>
        <strain evidence="2 3">RmlP026</strain>
    </source>
</reference>
<proteinExistence type="predicted"/>